<dbReference type="Pfam" id="PF01938">
    <property type="entry name" value="TRAM"/>
    <property type="match status" value="1"/>
</dbReference>
<evidence type="ECO:0000256" key="3">
    <source>
        <dbReference type="ARBA" id="ARBA00022691"/>
    </source>
</evidence>
<comment type="similarity">
    <text evidence="4">Belongs to the class I-like SAM-binding methyltransferase superfamily. RNA M5U methyltransferase family.</text>
</comment>
<dbReference type="SUPFAM" id="SSF50249">
    <property type="entry name" value="Nucleic acid-binding proteins"/>
    <property type="match status" value="1"/>
</dbReference>
<dbReference type="FunFam" id="2.40.50.1070:FF:000003">
    <property type="entry name" value="23S rRNA (Uracil-5-)-methyltransferase RumA"/>
    <property type="match status" value="1"/>
</dbReference>
<dbReference type="PROSITE" id="PS01231">
    <property type="entry name" value="TRMA_2"/>
    <property type="match status" value="1"/>
</dbReference>
<dbReference type="InterPro" id="IPR029063">
    <property type="entry name" value="SAM-dependent_MTases_sf"/>
</dbReference>
<reference evidence="7 8" key="1">
    <citation type="submission" date="2017-06" db="EMBL/GenBank/DDBJ databases">
        <title>Draft genome sequence of anaerobic fermentative bacterium Anaeromicrobium sediminis DY2726D isolated from West Pacific Ocean sediments.</title>
        <authorList>
            <person name="Zeng X."/>
        </authorList>
    </citation>
    <scope>NUCLEOTIDE SEQUENCE [LARGE SCALE GENOMIC DNA]</scope>
    <source>
        <strain evidence="7 8">DY2726D</strain>
    </source>
</reference>
<dbReference type="AlphaFoldDB" id="A0A267MF02"/>
<proteinExistence type="inferred from homology"/>
<evidence type="ECO:0000313" key="7">
    <source>
        <dbReference type="EMBL" id="PAB58161.1"/>
    </source>
</evidence>
<dbReference type="Gene3D" id="3.40.50.150">
    <property type="entry name" value="Vaccinia Virus protein VP39"/>
    <property type="match status" value="1"/>
</dbReference>
<dbReference type="GO" id="GO:0070475">
    <property type="term" value="P:rRNA base methylation"/>
    <property type="evidence" value="ECO:0007669"/>
    <property type="project" value="TreeGrafter"/>
</dbReference>
<dbReference type="OrthoDB" id="9804590at2"/>
<gene>
    <name evidence="7" type="ORF">CCE28_16945</name>
</gene>
<feature type="active site" evidence="5">
    <location>
        <position position="410"/>
    </location>
</feature>
<dbReference type="CDD" id="cd02440">
    <property type="entry name" value="AdoMet_MTases"/>
    <property type="match status" value="1"/>
</dbReference>
<dbReference type="PROSITE" id="PS51687">
    <property type="entry name" value="SAM_MT_RNA_M5U"/>
    <property type="match status" value="1"/>
</dbReference>
<keyword evidence="3 4" id="KW-0949">S-adenosyl-L-methionine</keyword>
<feature type="binding site" evidence="4">
    <location>
        <position position="335"/>
    </location>
    <ligand>
        <name>S-adenosyl-L-methionine</name>
        <dbReference type="ChEBI" id="CHEBI:59789"/>
    </ligand>
</feature>
<dbReference type="RefSeq" id="WP_095134914.1">
    <property type="nucleotide sequence ID" value="NZ_NIBG01000019.1"/>
</dbReference>
<dbReference type="PANTHER" id="PTHR11061:SF30">
    <property type="entry name" value="TRNA (URACIL(54)-C(5))-METHYLTRANSFERASE"/>
    <property type="match status" value="1"/>
</dbReference>
<evidence type="ECO:0000256" key="2">
    <source>
        <dbReference type="ARBA" id="ARBA00022679"/>
    </source>
</evidence>
<dbReference type="InterPro" id="IPR010280">
    <property type="entry name" value="U5_MeTrfase_fam"/>
</dbReference>
<dbReference type="InterPro" id="IPR030391">
    <property type="entry name" value="MeTrfase_TrmA_CS"/>
</dbReference>
<feature type="domain" description="TRAM" evidence="6">
    <location>
        <begin position="3"/>
        <end position="61"/>
    </location>
</feature>
<dbReference type="InterPro" id="IPR030390">
    <property type="entry name" value="MeTrfase_TrmA_AS"/>
</dbReference>
<dbReference type="PROSITE" id="PS50926">
    <property type="entry name" value="TRAM"/>
    <property type="match status" value="1"/>
</dbReference>
<dbReference type="InterPro" id="IPR002792">
    <property type="entry name" value="TRAM_dom"/>
</dbReference>
<accession>A0A267MF02</accession>
<keyword evidence="8" id="KW-1185">Reference proteome</keyword>
<name>A0A267MF02_9FIRM</name>
<dbReference type="SUPFAM" id="SSF53335">
    <property type="entry name" value="S-adenosyl-L-methionine-dependent methyltransferases"/>
    <property type="match status" value="1"/>
</dbReference>
<protein>
    <submittedName>
        <fullName evidence="7">23S rRNA (Uracil(1939)-C(5))-methyltransferase RlmD</fullName>
    </submittedName>
</protein>
<dbReference type="Gene3D" id="2.40.50.140">
    <property type="entry name" value="Nucleic acid-binding proteins"/>
    <property type="match status" value="1"/>
</dbReference>
<dbReference type="InterPro" id="IPR012340">
    <property type="entry name" value="NA-bd_OB-fold"/>
</dbReference>
<dbReference type="EMBL" id="NIBG01000019">
    <property type="protein sequence ID" value="PAB58161.1"/>
    <property type="molecule type" value="Genomic_DNA"/>
</dbReference>
<dbReference type="Gene3D" id="2.40.50.1070">
    <property type="match status" value="1"/>
</dbReference>
<feature type="binding site" evidence="4">
    <location>
        <position position="314"/>
    </location>
    <ligand>
        <name>S-adenosyl-L-methionine</name>
        <dbReference type="ChEBI" id="CHEBI:59789"/>
    </ligand>
</feature>
<feature type="active site" description="Nucleophile" evidence="4">
    <location>
        <position position="410"/>
    </location>
</feature>
<dbReference type="FunFam" id="3.40.50.150:FF:000009">
    <property type="entry name" value="23S rRNA (Uracil(1939)-C(5))-methyltransferase RlmD"/>
    <property type="match status" value="1"/>
</dbReference>
<evidence type="ECO:0000256" key="4">
    <source>
        <dbReference type="PROSITE-ProRule" id="PRU01024"/>
    </source>
</evidence>
<feature type="binding site" evidence="4">
    <location>
        <position position="383"/>
    </location>
    <ligand>
        <name>S-adenosyl-L-methionine</name>
        <dbReference type="ChEBI" id="CHEBI:59789"/>
    </ligand>
</feature>
<dbReference type="Proteomes" id="UP000216024">
    <property type="component" value="Unassembled WGS sequence"/>
</dbReference>
<dbReference type="PANTHER" id="PTHR11061">
    <property type="entry name" value="RNA M5U METHYLTRANSFERASE"/>
    <property type="match status" value="1"/>
</dbReference>
<comment type="caution">
    <text evidence="7">The sequence shown here is derived from an EMBL/GenBank/DDBJ whole genome shotgun (WGS) entry which is preliminary data.</text>
</comment>
<dbReference type="NCBIfam" id="TIGR00479">
    <property type="entry name" value="rumA"/>
    <property type="match status" value="1"/>
</dbReference>
<dbReference type="PROSITE" id="PS01230">
    <property type="entry name" value="TRMA_1"/>
    <property type="match status" value="1"/>
</dbReference>
<evidence type="ECO:0000256" key="5">
    <source>
        <dbReference type="PROSITE-ProRule" id="PRU10015"/>
    </source>
</evidence>
<evidence type="ECO:0000313" key="8">
    <source>
        <dbReference type="Proteomes" id="UP000216024"/>
    </source>
</evidence>
<dbReference type="GO" id="GO:0070041">
    <property type="term" value="F:rRNA (uridine-C5-)-methyltransferase activity"/>
    <property type="evidence" value="ECO:0007669"/>
    <property type="project" value="TreeGrafter"/>
</dbReference>
<keyword evidence="2 4" id="KW-0808">Transferase</keyword>
<keyword evidence="1 4" id="KW-0489">Methyltransferase</keyword>
<feature type="binding site" evidence="4">
    <location>
        <position position="285"/>
    </location>
    <ligand>
        <name>S-adenosyl-L-methionine</name>
        <dbReference type="ChEBI" id="CHEBI:59789"/>
    </ligand>
</feature>
<organism evidence="7 8">
    <name type="scientific">Anaeromicrobium sediminis</name>
    <dbReference type="NCBI Taxonomy" id="1478221"/>
    <lineage>
        <taxon>Bacteria</taxon>
        <taxon>Bacillati</taxon>
        <taxon>Bacillota</taxon>
        <taxon>Clostridia</taxon>
        <taxon>Peptostreptococcales</taxon>
        <taxon>Thermotaleaceae</taxon>
        <taxon>Anaeromicrobium</taxon>
    </lineage>
</organism>
<evidence type="ECO:0000259" key="6">
    <source>
        <dbReference type="PROSITE" id="PS50926"/>
    </source>
</evidence>
<evidence type="ECO:0000256" key="1">
    <source>
        <dbReference type="ARBA" id="ARBA00022603"/>
    </source>
</evidence>
<sequence length="453" mass="51068">MIEIRTEEIYEVHIHDLGTSGEGIGRVEGMTIFIEGCVPGDIVKAKIDTVKKNYAIGTIVEMVQESDIRKDPVCAHAHECGGCQIMHIDYEEQLKIKTKKVKDSLERIGKLENVTVHDTIGMTNPYYYRNKAQFPVGMIDSKSLIGFYKKKSHDIVNLETCHIQQKVNEKVVEVMRKYIDEKKISVYDEKKHKGFIRHILTKVGYATGEIMVVIIGNGYELMYEEEIVQDLVDNIEGLESVVLNINRNKANKILGKKCKTLYGKDTIIDYIGNLKFEISPLSFFQVNPTQTEVLYSKALEYANLSGKETVYDIYCGIGTISLFLAGKAKQVYGIEVIDAAIDDAKINAKINNIDNAAFFVGKAEEVVPKMYKDGMVADVAVVDPPRKGCDERVLDTLVKMNPERIVYVSCNPSTLARDLKYLDENGYKTVEAQPVDMFPHTTHVETVTLIEKK</sequence>
<dbReference type="Pfam" id="PF05958">
    <property type="entry name" value="tRNA_U5-meth_tr"/>
    <property type="match status" value="1"/>
</dbReference>